<dbReference type="EMBL" id="AAMD01000012">
    <property type="protein sequence ID" value="EAU68788.1"/>
    <property type="molecule type" value="Genomic_DNA"/>
</dbReference>
<keyword evidence="7" id="KW-1185">Reference proteome</keyword>
<name>Q09AL8_STIAD</name>
<dbReference type="Pfam" id="PF04231">
    <property type="entry name" value="Endonuclease_1"/>
    <property type="match status" value="1"/>
</dbReference>
<dbReference type="InterPro" id="IPR007346">
    <property type="entry name" value="Endonuclease-I"/>
</dbReference>
<dbReference type="STRING" id="378806.STAUR_7144"/>
<dbReference type="PANTHER" id="PTHR33607">
    <property type="entry name" value="ENDONUCLEASE-1"/>
    <property type="match status" value="1"/>
</dbReference>
<keyword evidence="6" id="KW-0255">Endonuclease</keyword>
<accession>Q09AL8</accession>
<dbReference type="Proteomes" id="UP000032702">
    <property type="component" value="Unassembled WGS sequence"/>
</dbReference>
<evidence type="ECO:0000256" key="3">
    <source>
        <dbReference type="ARBA" id="ARBA00022801"/>
    </source>
</evidence>
<sequence length="278" mass="30431">MNTSSLQRTSFRPTPTVSEAASRSTPAPATRASGRSAAAPFAWGDTFTPSASRPASSTGAKRAEAPQTPPAAEDPFEGLRDQALLRAIKQSSVGKDVHSYNEARKILFTDLDVHNGKVDCVYTGRQIDGGRIPNSSDMNVEHTWPQSKGATGDAKSDLHHLFPTDAKANSKRGNFPFGEVEKVQWSQNGAKFGLDAKGRKVFEPPDEHKGNVARAMFYFSAEYSKAIPNDEEAVLRQWNTLDSVDAAEVARNRRISELQGNVNQFVEHAELVDRIQDF</sequence>
<dbReference type="RefSeq" id="WP_002611542.1">
    <property type="nucleotide sequence ID" value="NC_014623.1"/>
</dbReference>
<dbReference type="PANTHER" id="PTHR33607:SF2">
    <property type="entry name" value="ENDONUCLEASE-1"/>
    <property type="match status" value="1"/>
</dbReference>
<evidence type="ECO:0000256" key="1">
    <source>
        <dbReference type="ARBA" id="ARBA00006429"/>
    </source>
</evidence>
<dbReference type="GO" id="GO:0016787">
    <property type="term" value="F:hydrolase activity"/>
    <property type="evidence" value="ECO:0007669"/>
    <property type="project" value="UniProtKB-KW"/>
</dbReference>
<dbReference type="Proteomes" id="UP000001351">
    <property type="component" value="Chromosome"/>
</dbReference>
<evidence type="ECO:0000256" key="2">
    <source>
        <dbReference type="ARBA" id="ARBA00022722"/>
    </source>
</evidence>
<evidence type="ECO:0000313" key="8">
    <source>
        <dbReference type="Proteomes" id="UP000032702"/>
    </source>
</evidence>
<dbReference type="OrthoDB" id="9800417at2"/>
<proteinExistence type="inferred from homology"/>
<dbReference type="EMBL" id="CP002271">
    <property type="protein sequence ID" value="ADO74900.1"/>
    <property type="molecule type" value="Genomic_DNA"/>
</dbReference>
<keyword evidence="3" id="KW-0378">Hydrolase</keyword>
<dbReference type="HOGENOM" id="CLU_1000802_0_0_7"/>
<dbReference type="InterPro" id="IPR044925">
    <property type="entry name" value="His-Me_finger_sf"/>
</dbReference>
<organism evidence="6 8">
    <name type="scientific">Stigmatella aurantiaca (strain DW4/3-1)</name>
    <dbReference type="NCBI Taxonomy" id="378806"/>
    <lineage>
        <taxon>Bacteria</taxon>
        <taxon>Pseudomonadati</taxon>
        <taxon>Myxococcota</taxon>
        <taxon>Myxococcia</taxon>
        <taxon>Myxococcales</taxon>
        <taxon>Cystobacterineae</taxon>
        <taxon>Archangiaceae</taxon>
        <taxon>Stigmatella</taxon>
    </lineage>
</organism>
<feature type="region of interest" description="Disordered" evidence="4">
    <location>
        <begin position="1"/>
        <end position="75"/>
    </location>
</feature>
<dbReference type="eggNOG" id="COG3170">
    <property type="taxonomic scope" value="Bacteria"/>
</dbReference>
<evidence type="ECO:0000313" key="7">
    <source>
        <dbReference type="Proteomes" id="UP000001351"/>
    </source>
</evidence>
<dbReference type="GO" id="GO:0004519">
    <property type="term" value="F:endonuclease activity"/>
    <property type="evidence" value="ECO:0007669"/>
    <property type="project" value="UniProtKB-KW"/>
</dbReference>
<feature type="compositionally biased region" description="Polar residues" evidence="4">
    <location>
        <begin position="1"/>
        <end position="27"/>
    </location>
</feature>
<reference evidence="5 7" key="2">
    <citation type="journal article" date="2011" name="Mol. Biol. Evol.">
        <title>Comparative genomic analysis of fruiting body formation in Myxococcales.</title>
        <authorList>
            <person name="Huntley S."/>
            <person name="Hamann N."/>
            <person name="Wegener-Feldbrugge S."/>
            <person name="Treuner-Lange A."/>
            <person name="Kube M."/>
            <person name="Reinhardt R."/>
            <person name="Klages S."/>
            <person name="Muller R."/>
            <person name="Ronning C.M."/>
            <person name="Nierman W.C."/>
            <person name="Sogaard-Andersen L."/>
        </authorList>
    </citation>
    <scope>NUCLEOTIDE SEQUENCE [LARGE SCALE GENOMIC DNA]</scope>
    <source>
        <strain evidence="5 7">DW4/3-1</strain>
    </source>
</reference>
<dbReference type="KEGG" id="sur:STAUR_7144"/>
<protein>
    <submittedName>
        <fullName evidence="6">Endonuclease I</fullName>
    </submittedName>
</protein>
<comment type="similarity">
    <text evidence="1">Belongs to the EndA/NucM nuclease family.</text>
</comment>
<dbReference type="eggNOG" id="COG2356">
    <property type="taxonomic scope" value="Bacteria"/>
</dbReference>
<evidence type="ECO:0000313" key="6">
    <source>
        <dbReference type="EMBL" id="EAU68788.1"/>
    </source>
</evidence>
<feature type="compositionally biased region" description="Polar residues" evidence="4">
    <location>
        <begin position="47"/>
        <end position="59"/>
    </location>
</feature>
<evidence type="ECO:0000256" key="4">
    <source>
        <dbReference type="SAM" id="MobiDB-lite"/>
    </source>
</evidence>
<gene>
    <name evidence="5" type="ordered locus">STAUR_7144</name>
    <name evidence="6" type="ORF">STIAU_8559</name>
</gene>
<dbReference type="PATRIC" id="fig|378806.16.peg.8204"/>
<evidence type="ECO:0000313" key="5">
    <source>
        <dbReference type="EMBL" id="ADO74900.1"/>
    </source>
</evidence>
<reference evidence="6 8" key="1">
    <citation type="submission" date="2006-04" db="EMBL/GenBank/DDBJ databases">
        <authorList>
            <person name="Nierman W.C."/>
        </authorList>
    </citation>
    <scope>NUCLEOTIDE SEQUENCE [LARGE SCALE GENOMIC DNA]</scope>
    <source>
        <strain evidence="6 8">DW4/3-1</strain>
    </source>
</reference>
<dbReference type="AlphaFoldDB" id="Q09AL8"/>
<dbReference type="SUPFAM" id="SSF54060">
    <property type="entry name" value="His-Me finger endonucleases"/>
    <property type="match status" value="1"/>
</dbReference>
<keyword evidence="2" id="KW-0540">Nuclease</keyword>